<dbReference type="Proteomes" id="UP001054945">
    <property type="component" value="Unassembled WGS sequence"/>
</dbReference>
<protein>
    <submittedName>
        <fullName evidence="2">Uncharacterized protein</fullName>
    </submittedName>
</protein>
<evidence type="ECO:0000313" key="3">
    <source>
        <dbReference type="Proteomes" id="UP001054945"/>
    </source>
</evidence>
<evidence type="ECO:0000313" key="2">
    <source>
        <dbReference type="EMBL" id="GIY46147.1"/>
    </source>
</evidence>
<feature type="transmembrane region" description="Helical" evidence="1">
    <location>
        <begin position="57"/>
        <end position="75"/>
    </location>
</feature>
<gene>
    <name evidence="2" type="ORF">CEXT_745771</name>
</gene>
<evidence type="ECO:0000256" key="1">
    <source>
        <dbReference type="SAM" id="Phobius"/>
    </source>
</evidence>
<reference evidence="2 3" key="1">
    <citation type="submission" date="2021-06" db="EMBL/GenBank/DDBJ databases">
        <title>Caerostris extrusa draft genome.</title>
        <authorList>
            <person name="Kono N."/>
            <person name="Arakawa K."/>
        </authorList>
    </citation>
    <scope>NUCLEOTIDE SEQUENCE [LARGE SCALE GENOMIC DNA]</scope>
</reference>
<organism evidence="2 3">
    <name type="scientific">Caerostris extrusa</name>
    <name type="common">Bark spider</name>
    <name type="synonym">Caerostris bankana</name>
    <dbReference type="NCBI Taxonomy" id="172846"/>
    <lineage>
        <taxon>Eukaryota</taxon>
        <taxon>Metazoa</taxon>
        <taxon>Ecdysozoa</taxon>
        <taxon>Arthropoda</taxon>
        <taxon>Chelicerata</taxon>
        <taxon>Arachnida</taxon>
        <taxon>Araneae</taxon>
        <taxon>Araneomorphae</taxon>
        <taxon>Entelegynae</taxon>
        <taxon>Araneoidea</taxon>
        <taxon>Araneidae</taxon>
        <taxon>Caerostris</taxon>
    </lineage>
</organism>
<keyword evidence="1" id="KW-0472">Membrane</keyword>
<sequence length="77" mass="8953">MHLNVVKKLTMLLMIHCDDAHLTYAAEGFKFILQEELSLLLPICISMIPNLRRWQKGLTLLLMIFLVTMHILTYAPE</sequence>
<keyword evidence="3" id="KW-1185">Reference proteome</keyword>
<comment type="caution">
    <text evidence="2">The sequence shown here is derived from an EMBL/GenBank/DDBJ whole genome shotgun (WGS) entry which is preliminary data.</text>
</comment>
<name>A0AAV4TL56_CAEEX</name>
<keyword evidence="1" id="KW-1133">Transmembrane helix</keyword>
<keyword evidence="1" id="KW-0812">Transmembrane</keyword>
<proteinExistence type="predicted"/>
<accession>A0AAV4TL56</accession>
<dbReference type="AlphaFoldDB" id="A0AAV4TL56"/>
<dbReference type="EMBL" id="BPLR01011376">
    <property type="protein sequence ID" value="GIY46147.1"/>
    <property type="molecule type" value="Genomic_DNA"/>
</dbReference>